<protein>
    <submittedName>
        <fullName evidence="1">Uncharacterized protein</fullName>
    </submittedName>
</protein>
<comment type="caution">
    <text evidence="1">The sequence shown here is derived from an EMBL/GenBank/DDBJ whole genome shotgun (WGS) entry which is preliminary data.</text>
</comment>
<dbReference type="Gene3D" id="2.30.110.10">
    <property type="entry name" value="Electron Transport, Fmn-binding Protein, Chain A"/>
    <property type="match status" value="1"/>
</dbReference>
<dbReference type="EMBL" id="VSSQ01004694">
    <property type="protein sequence ID" value="MPM26273.1"/>
    <property type="molecule type" value="Genomic_DNA"/>
</dbReference>
<name>A0A644YIF3_9ZZZZ</name>
<accession>A0A644YIF3</accession>
<evidence type="ECO:0000313" key="1">
    <source>
        <dbReference type="EMBL" id="MPM26273.1"/>
    </source>
</evidence>
<sequence>MKPAYFSSIDEPSIKVMAVDSKVGVLATEDESGYPHLSFISSIQAFGSDKLTFGQFSAGLSKQFIAERPNVGFLVLSADKRWCSGNAVMTHSETTGTEFDLYNNKPLFRYNSYMGFYRIFYLNLDRITRFAPLPMGAIVLGAILSRVKAAFVKKSERHALPHIGETLFAELDSLKFLSYYDGEGRAIVLPVVQATSAGSDRIALVGTPFGSELKKIPDGAKASILCLNLKMESVLVKGIYRKGVLEVERVYNSMPPKMEYVYPRSEAIEPVRSF</sequence>
<dbReference type="AlphaFoldDB" id="A0A644YIF3"/>
<gene>
    <name evidence="1" type="ORF">SDC9_72774</name>
</gene>
<organism evidence="1">
    <name type="scientific">bioreactor metagenome</name>
    <dbReference type="NCBI Taxonomy" id="1076179"/>
    <lineage>
        <taxon>unclassified sequences</taxon>
        <taxon>metagenomes</taxon>
        <taxon>ecological metagenomes</taxon>
    </lineage>
</organism>
<proteinExistence type="predicted"/>
<dbReference type="InterPro" id="IPR012349">
    <property type="entry name" value="Split_barrel_FMN-bd"/>
</dbReference>
<reference evidence="1" key="1">
    <citation type="submission" date="2019-08" db="EMBL/GenBank/DDBJ databases">
        <authorList>
            <person name="Kucharzyk K."/>
            <person name="Murdoch R.W."/>
            <person name="Higgins S."/>
            <person name="Loffler F."/>
        </authorList>
    </citation>
    <scope>NUCLEOTIDE SEQUENCE</scope>
</reference>
<dbReference type="SUPFAM" id="SSF50475">
    <property type="entry name" value="FMN-binding split barrel"/>
    <property type="match status" value="1"/>
</dbReference>